<dbReference type="Proteomes" id="UP000266482">
    <property type="component" value="Unassembled WGS sequence"/>
</dbReference>
<dbReference type="RefSeq" id="WP_119600159.1">
    <property type="nucleotide sequence ID" value="NZ_QXQA01000007.1"/>
</dbReference>
<dbReference type="InterPro" id="IPR045886">
    <property type="entry name" value="ThiF/MoeB/HesA"/>
</dbReference>
<evidence type="ECO:0000259" key="2">
    <source>
        <dbReference type="Pfam" id="PF00899"/>
    </source>
</evidence>
<evidence type="ECO:0000313" key="4">
    <source>
        <dbReference type="Proteomes" id="UP000266482"/>
    </source>
</evidence>
<dbReference type="PANTHER" id="PTHR10953">
    <property type="entry name" value="UBIQUITIN-ACTIVATING ENZYME E1"/>
    <property type="match status" value="1"/>
</dbReference>
<accession>A0A3A1V1L0</accession>
<protein>
    <submittedName>
        <fullName evidence="3">Thiamine biosynthesis protein ThiF</fullName>
    </submittedName>
</protein>
<dbReference type="OrthoDB" id="9804286at2"/>
<proteinExistence type="inferred from homology"/>
<dbReference type="SUPFAM" id="SSF69572">
    <property type="entry name" value="Activating enzymes of the ubiquitin-like proteins"/>
    <property type="match status" value="1"/>
</dbReference>
<reference evidence="3 4" key="1">
    <citation type="submission" date="2018-09" db="EMBL/GenBank/DDBJ databases">
        <title>Paenibacillus aracenensis nov. sp. isolated from a cave in southern Spain.</title>
        <authorList>
            <person name="Jurado V."/>
            <person name="Gutierrez-Patricio S."/>
            <person name="Gonzalez-Pimentel J.L."/>
            <person name="Miller A.Z."/>
            <person name="Laiz L."/>
            <person name="Saiz-Jimenez C."/>
        </authorList>
    </citation>
    <scope>NUCLEOTIDE SEQUENCE [LARGE SCALE GENOMIC DNA]</scope>
    <source>
        <strain evidence="3 4">DSM 22867</strain>
    </source>
</reference>
<dbReference type="GO" id="GO:0016779">
    <property type="term" value="F:nucleotidyltransferase activity"/>
    <property type="evidence" value="ECO:0007669"/>
    <property type="project" value="TreeGrafter"/>
</dbReference>
<dbReference type="GO" id="GO:0005829">
    <property type="term" value="C:cytosol"/>
    <property type="evidence" value="ECO:0007669"/>
    <property type="project" value="TreeGrafter"/>
</dbReference>
<feature type="domain" description="THIF-type NAD/FAD binding fold" evidence="2">
    <location>
        <begin position="13"/>
        <end position="250"/>
    </location>
</feature>
<gene>
    <name evidence="3" type="ORF">D3P08_13235</name>
</gene>
<evidence type="ECO:0000256" key="1">
    <source>
        <dbReference type="ARBA" id="ARBA00009919"/>
    </source>
</evidence>
<dbReference type="InterPro" id="IPR000594">
    <property type="entry name" value="ThiF_NAD_FAD-bd"/>
</dbReference>
<evidence type="ECO:0000313" key="3">
    <source>
        <dbReference type="EMBL" id="RIX52433.1"/>
    </source>
</evidence>
<keyword evidence="4" id="KW-1185">Reference proteome</keyword>
<dbReference type="Gene3D" id="3.40.50.720">
    <property type="entry name" value="NAD(P)-binding Rossmann-like Domain"/>
    <property type="match status" value="1"/>
</dbReference>
<dbReference type="InterPro" id="IPR035985">
    <property type="entry name" value="Ubiquitin-activating_enz"/>
</dbReference>
<comment type="similarity">
    <text evidence="1">Belongs to the HesA/MoeB/ThiF family.</text>
</comment>
<organism evidence="3 4">
    <name type="scientific">Paenibacillus nanensis</name>
    <dbReference type="NCBI Taxonomy" id="393251"/>
    <lineage>
        <taxon>Bacteria</taxon>
        <taxon>Bacillati</taxon>
        <taxon>Bacillota</taxon>
        <taxon>Bacilli</taxon>
        <taxon>Bacillales</taxon>
        <taxon>Paenibacillaceae</taxon>
        <taxon>Paenibacillus</taxon>
    </lineage>
</organism>
<dbReference type="CDD" id="cd00757">
    <property type="entry name" value="ThiF_MoeB_HesA_family"/>
    <property type="match status" value="1"/>
</dbReference>
<dbReference type="AlphaFoldDB" id="A0A3A1V1L0"/>
<dbReference type="GO" id="GO:0008641">
    <property type="term" value="F:ubiquitin-like modifier activating enzyme activity"/>
    <property type="evidence" value="ECO:0007669"/>
    <property type="project" value="InterPro"/>
</dbReference>
<dbReference type="FunFam" id="3.40.50.720:FF:000080">
    <property type="entry name" value="Thiazole biosynthesis adenylyltransferase ThiF"/>
    <property type="match status" value="1"/>
</dbReference>
<name>A0A3A1V1L0_9BACL</name>
<sequence length="352" mass="38020">MLNHTAERFADRYSRQIRFAPIGQEGQRKLLNSTALIVGCGALGASLAQHLTRAGVGRLRIADRDYVEPSNLQRQVLFHEADALAALPKAVAAAEKLRGMNSGIHIDAFVTDVNRHTLGPLIEGADIVLDGTDNAATRLLLSDACYERGIPFIYGGVTGAEGMSAVLVPGETACLRCLIGDEEAGGDGESCDTAGVLSAAVEFTASLQAIESVKYLTGNRSALRGSWVAADLWRFSLRELQLPKPSESCSHCGTTPAETSIHVGGPSYPVTLCGRDTVQVTLDEPLELDRMREWFSRLGCEVVSNRYLMKAMLSPDHRFVLFPDGRILVQGTSDPEEAMRLCRRLLPAGALR</sequence>
<dbReference type="GO" id="GO:0004792">
    <property type="term" value="F:thiosulfate-cyanide sulfurtransferase activity"/>
    <property type="evidence" value="ECO:0007669"/>
    <property type="project" value="TreeGrafter"/>
</dbReference>
<dbReference type="PANTHER" id="PTHR10953:SF102">
    <property type="entry name" value="ADENYLYLTRANSFERASE AND SULFURTRANSFERASE MOCS3"/>
    <property type="match status" value="1"/>
</dbReference>
<dbReference type="Pfam" id="PF00899">
    <property type="entry name" value="ThiF"/>
    <property type="match status" value="1"/>
</dbReference>
<dbReference type="GO" id="GO:0008146">
    <property type="term" value="F:sulfotransferase activity"/>
    <property type="evidence" value="ECO:0007669"/>
    <property type="project" value="TreeGrafter"/>
</dbReference>
<comment type="caution">
    <text evidence="3">The sequence shown here is derived from an EMBL/GenBank/DDBJ whole genome shotgun (WGS) entry which is preliminary data.</text>
</comment>
<dbReference type="EMBL" id="QXQA01000007">
    <property type="protein sequence ID" value="RIX52433.1"/>
    <property type="molecule type" value="Genomic_DNA"/>
</dbReference>